<dbReference type="GO" id="GO:0005524">
    <property type="term" value="F:ATP binding"/>
    <property type="evidence" value="ECO:0007669"/>
    <property type="project" value="UniProtKB-KW"/>
</dbReference>
<dbReference type="PANTHER" id="PTHR42781">
    <property type="entry name" value="SPERMIDINE/PUTRESCINE IMPORT ATP-BINDING PROTEIN POTA"/>
    <property type="match status" value="1"/>
</dbReference>
<dbReference type="Proteomes" id="UP001486808">
    <property type="component" value="Unassembled WGS sequence"/>
</dbReference>
<dbReference type="InterPro" id="IPR050093">
    <property type="entry name" value="ABC_SmlMolc_Importer"/>
</dbReference>
<protein>
    <submittedName>
        <fullName evidence="5">ABC transporter ATP-binding protein</fullName>
    </submittedName>
</protein>
<evidence type="ECO:0000313" key="5">
    <source>
        <dbReference type="EMBL" id="GAA6131126.1"/>
    </source>
</evidence>
<comment type="caution">
    <text evidence="5">The sequence shown here is derived from an EMBL/GenBank/DDBJ whole genome shotgun (WGS) entry which is preliminary data.</text>
</comment>
<dbReference type="InterPro" id="IPR003439">
    <property type="entry name" value="ABC_transporter-like_ATP-bd"/>
</dbReference>
<evidence type="ECO:0000256" key="3">
    <source>
        <dbReference type="ARBA" id="ARBA00022840"/>
    </source>
</evidence>
<evidence type="ECO:0000256" key="2">
    <source>
        <dbReference type="ARBA" id="ARBA00022741"/>
    </source>
</evidence>
<keyword evidence="3 5" id="KW-0067">ATP-binding</keyword>
<evidence type="ECO:0000313" key="6">
    <source>
        <dbReference type="Proteomes" id="UP001486808"/>
    </source>
</evidence>
<dbReference type="PANTHER" id="PTHR42781:SF8">
    <property type="entry name" value="BICARBONATE TRANSPORT ATP-BINDING PROTEIN CMPC"/>
    <property type="match status" value="1"/>
</dbReference>
<dbReference type="InterPro" id="IPR003593">
    <property type="entry name" value="AAA+_ATPase"/>
</dbReference>
<evidence type="ECO:0000259" key="4">
    <source>
        <dbReference type="PROSITE" id="PS50893"/>
    </source>
</evidence>
<evidence type="ECO:0000256" key="1">
    <source>
        <dbReference type="ARBA" id="ARBA00022448"/>
    </source>
</evidence>
<dbReference type="Gene3D" id="3.40.50.300">
    <property type="entry name" value="P-loop containing nucleotide triphosphate hydrolases"/>
    <property type="match status" value="1"/>
</dbReference>
<keyword evidence="2" id="KW-0547">Nucleotide-binding</keyword>
<organism evidence="5 6">
    <name type="scientific">Halopseudomonas sabulinigri</name>
    <dbReference type="NCBI Taxonomy" id="472181"/>
    <lineage>
        <taxon>Bacteria</taxon>
        <taxon>Pseudomonadati</taxon>
        <taxon>Pseudomonadota</taxon>
        <taxon>Gammaproteobacteria</taxon>
        <taxon>Pseudomonadales</taxon>
        <taxon>Pseudomonadaceae</taxon>
        <taxon>Halopseudomonas</taxon>
    </lineage>
</organism>
<dbReference type="RefSeq" id="WP_353387561.1">
    <property type="nucleotide sequence ID" value="NZ_BAABWD010000001.1"/>
</dbReference>
<reference evidence="5 6" key="1">
    <citation type="submission" date="2024-04" db="EMBL/GenBank/DDBJ databases">
        <title>Draft genome sequence of Halopseudomonas sabulinigri NBRC 116187.</title>
        <authorList>
            <person name="Miyakawa T."/>
            <person name="Kusuya Y."/>
            <person name="Miura T."/>
        </authorList>
    </citation>
    <scope>NUCLEOTIDE SEQUENCE [LARGE SCALE GENOMIC DNA]</scope>
    <source>
        <strain evidence="5 6">4NH20-0042</strain>
    </source>
</reference>
<dbReference type="PROSITE" id="PS00211">
    <property type="entry name" value="ABC_TRANSPORTER_1"/>
    <property type="match status" value="1"/>
</dbReference>
<dbReference type="CDD" id="cd03293">
    <property type="entry name" value="ABC_NrtD_SsuB_transporters"/>
    <property type="match status" value="1"/>
</dbReference>
<keyword evidence="6" id="KW-1185">Reference proteome</keyword>
<name>A0ABP9ZNS8_9GAMM</name>
<accession>A0ABP9ZNS8</accession>
<sequence length="260" mass="28569">MIEVKNVGKRYGDNVVLERLNINVKEGEFVTLVGASGCGKSTFLKMLLGTESPSSGELLLDGKPIADEPGPDRGIVFQQYSVFPHMTVLENVMAAVGFAQRGLSGYLFGSKRKQARMEAEAILQEVGLGQALKKYPHELSGGMKQRLAIAQALLGKPRILLLDEPFGALDPGIRADMHELVLRLWQEHKLTIFMVTHDIKEGFHLGTRLWVFDKLRHDPHAPQAFGATITYDLPIDSSARQPAARTTAETIEPLLADNAS</sequence>
<keyword evidence="1" id="KW-0813">Transport</keyword>
<proteinExistence type="predicted"/>
<dbReference type="InterPro" id="IPR027417">
    <property type="entry name" value="P-loop_NTPase"/>
</dbReference>
<feature type="domain" description="ABC transporter" evidence="4">
    <location>
        <begin position="2"/>
        <end position="239"/>
    </location>
</feature>
<dbReference type="Pfam" id="PF00005">
    <property type="entry name" value="ABC_tran"/>
    <property type="match status" value="1"/>
</dbReference>
<dbReference type="PROSITE" id="PS50893">
    <property type="entry name" value="ABC_TRANSPORTER_2"/>
    <property type="match status" value="1"/>
</dbReference>
<dbReference type="EMBL" id="BAABWD010000001">
    <property type="protein sequence ID" value="GAA6131126.1"/>
    <property type="molecule type" value="Genomic_DNA"/>
</dbReference>
<dbReference type="SUPFAM" id="SSF52540">
    <property type="entry name" value="P-loop containing nucleoside triphosphate hydrolases"/>
    <property type="match status" value="1"/>
</dbReference>
<gene>
    <name evidence="5" type="ORF">NBRC116187_14860</name>
</gene>
<dbReference type="InterPro" id="IPR017871">
    <property type="entry name" value="ABC_transporter-like_CS"/>
</dbReference>
<dbReference type="SMART" id="SM00382">
    <property type="entry name" value="AAA"/>
    <property type="match status" value="1"/>
</dbReference>